<dbReference type="Proteomes" id="UP000252415">
    <property type="component" value="Unassembled WGS sequence"/>
</dbReference>
<sequence>MTHTANSMHEGLICWSIIFLDGHTGTDDVPAHLFSIYIELLKWWEPGLWCSSKIC</sequence>
<name>A0A368W568_9BACL</name>
<evidence type="ECO:0000313" key="2">
    <source>
        <dbReference type="Proteomes" id="UP000252415"/>
    </source>
</evidence>
<dbReference type="AlphaFoldDB" id="A0A368W568"/>
<gene>
    <name evidence="1" type="ORF">DFP97_10295</name>
</gene>
<organism evidence="1 2">
    <name type="scientific">Paenibacillus prosopidis</name>
    <dbReference type="NCBI Taxonomy" id="630520"/>
    <lineage>
        <taxon>Bacteria</taxon>
        <taxon>Bacillati</taxon>
        <taxon>Bacillota</taxon>
        <taxon>Bacilli</taxon>
        <taxon>Bacillales</taxon>
        <taxon>Paenibacillaceae</taxon>
        <taxon>Paenibacillus</taxon>
    </lineage>
</organism>
<proteinExistence type="predicted"/>
<protein>
    <submittedName>
        <fullName evidence="1">Uncharacterized protein</fullName>
    </submittedName>
</protein>
<evidence type="ECO:0000313" key="1">
    <source>
        <dbReference type="EMBL" id="RCW50903.1"/>
    </source>
</evidence>
<accession>A0A368W568</accession>
<comment type="caution">
    <text evidence="1">The sequence shown here is derived from an EMBL/GenBank/DDBJ whole genome shotgun (WGS) entry which is preliminary data.</text>
</comment>
<keyword evidence="2" id="KW-1185">Reference proteome</keyword>
<dbReference type="EMBL" id="QPJD01000002">
    <property type="protein sequence ID" value="RCW50903.1"/>
    <property type="molecule type" value="Genomic_DNA"/>
</dbReference>
<reference evidence="1 2" key="1">
    <citation type="submission" date="2018-07" db="EMBL/GenBank/DDBJ databases">
        <title>Genomic Encyclopedia of Type Strains, Phase III (KMG-III): the genomes of soil and plant-associated and newly described type strains.</title>
        <authorList>
            <person name="Whitman W."/>
        </authorList>
    </citation>
    <scope>NUCLEOTIDE SEQUENCE [LARGE SCALE GENOMIC DNA]</scope>
    <source>
        <strain evidence="1 2">CECT 7506</strain>
    </source>
</reference>